<dbReference type="PANTHER" id="PTHR24221">
    <property type="entry name" value="ATP-BINDING CASSETTE SUB-FAMILY B"/>
    <property type="match status" value="1"/>
</dbReference>
<keyword evidence="6 12" id="KW-0067">ATP-binding</keyword>
<evidence type="ECO:0000256" key="1">
    <source>
        <dbReference type="ARBA" id="ARBA00004651"/>
    </source>
</evidence>
<evidence type="ECO:0000256" key="7">
    <source>
        <dbReference type="ARBA" id="ARBA00022989"/>
    </source>
</evidence>
<dbReference type="Gene3D" id="3.40.50.300">
    <property type="entry name" value="P-loop containing nucleotide triphosphate hydrolases"/>
    <property type="match status" value="1"/>
</dbReference>
<dbReference type="Pfam" id="PF00005">
    <property type="entry name" value="ABC_tran"/>
    <property type="match status" value="1"/>
</dbReference>
<keyword evidence="4 9" id="KW-0812">Transmembrane</keyword>
<dbReference type="OrthoDB" id="121502at2157"/>
<protein>
    <submittedName>
        <fullName evidence="12">ABC transporter ATP-binding protein</fullName>
    </submittedName>
</protein>
<evidence type="ECO:0000256" key="9">
    <source>
        <dbReference type="SAM" id="Phobius"/>
    </source>
</evidence>
<dbReference type="InterPro" id="IPR003439">
    <property type="entry name" value="ABC_transporter-like_ATP-bd"/>
</dbReference>
<dbReference type="InterPro" id="IPR036640">
    <property type="entry name" value="ABC1_TM_sf"/>
</dbReference>
<name>A0A3N6MBM8_NATCH</name>
<evidence type="ECO:0000256" key="4">
    <source>
        <dbReference type="ARBA" id="ARBA00022692"/>
    </source>
</evidence>
<dbReference type="InterPro" id="IPR027417">
    <property type="entry name" value="P-loop_NTPase"/>
</dbReference>
<keyword evidence="3" id="KW-1003">Cell membrane</keyword>
<feature type="transmembrane region" description="Helical" evidence="9">
    <location>
        <begin position="71"/>
        <end position="94"/>
    </location>
</feature>
<evidence type="ECO:0000259" key="11">
    <source>
        <dbReference type="PROSITE" id="PS50929"/>
    </source>
</evidence>
<comment type="subcellular location">
    <subcellularLocation>
        <location evidence="1">Cell membrane</location>
        <topology evidence="1">Multi-pass membrane protein</topology>
    </subcellularLocation>
</comment>
<dbReference type="Gene3D" id="1.20.1560.10">
    <property type="entry name" value="ABC transporter type 1, transmembrane domain"/>
    <property type="match status" value="1"/>
</dbReference>
<keyword evidence="8 9" id="KW-0472">Membrane</keyword>
<dbReference type="Pfam" id="PF00664">
    <property type="entry name" value="ABC_membrane"/>
    <property type="match status" value="1"/>
</dbReference>
<dbReference type="GO" id="GO:0005524">
    <property type="term" value="F:ATP binding"/>
    <property type="evidence" value="ECO:0007669"/>
    <property type="project" value="UniProtKB-KW"/>
</dbReference>
<evidence type="ECO:0000256" key="2">
    <source>
        <dbReference type="ARBA" id="ARBA00022448"/>
    </source>
</evidence>
<feature type="transmembrane region" description="Helical" evidence="9">
    <location>
        <begin position="169"/>
        <end position="200"/>
    </location>
</feature>
<sequence>MSEPRLNLREKVRTLERVVRYRPAHAAALLAMKLFAALFEGIGLTFLLPIIEAAQTDGDLADEPSELVGTFVQFYDAIGVTATLETLILGLAVVMTIRFGASFLVGWLQASLVTGYMAHLRRECYEALLTAEISYVDGVDSDEVTNTIVTETQRSARVLTDLLGAVEKVFFAIAYGSVALVLSPVLTMMTVVVLGAVVFLTRYVLTPGYRIGDEIASANEEIQSLINAGVRGRRETKLFAMRGDLNERYRRAHDRLVDTRVRLERNKIALGKFNQLLNAFVVFALVYLAIEYLALSFAALGVFLFAMFRLSPLISQINDTIYSLDGALPHLVRTQRLVDDLGRNAEQTSGNPPPTPATTLEFDGVRFRYDDAATGSHSGSIRDVDLSVERGETIALVGPSGAGKSTIVSLVAGLYEPDDGSVLVDGVALDEIDRRRWRDRVAVVPQNPFLFTGTLRYNLTVGNQDASDAAVDRVCEISRVSAFLDDLPNGLDSWIGDDGVRLSGGQRQRVAIARALLTDADVLVLDEATSELDSPTEDAILEGIEGMDRNYATIVIGHWISTVRDADRIYTLVGGEVVESGTHRELVHGQSHYAALYDSQLETPPST</sequence>
<dbReference type="PROSITE" id="PS50929">
    <property type="entry name" value="ABC_TM1F"/>
    <property type="match status" value="1"/>
</dbReference>
<dbReference type="EMBL" id="REFZ01000004">
    <property type="protein sequence ID" value="RQH01244.1"/>
    <property type="molecule type" value="Genomic_DNA"/>
</dbReference>
<dbReference type="FunFam" id="3.40.50.300:FF:000221">
    <property type="entry name" value="Multidrug ABC transporter ATP-binding protein"/>
    <property type="match status" value="1"/>
</dbReference>
<keyword evidence="7 9" id="KW-1133">Transmembrane helix</keyword>
<keyword evidence="13" id="KW-1185">Reference proteome</keyword>
<feature type="domain" description="ABC transmembrane type-1" evidence="11">
    <location>
        <begin position="27"/>
        <end position="326"/>
    </location>
</feature>
<dbReference type="InterPro" id="IPR039421">
    <property type="entry name" value="Type_1_exporter"/>
</dbReference>
<keyword evidence="2" id="KW-0813">Transport</keyword>
<feature type="domain" description="ABC transporter" evidence="10">
    <location>
        <begin position="360"/>
        <end position="599"/>
    </location>
</feature>
<gene>
    <name evidence="12" type="ORF">EA472_07260</name>
</gene>
<keyword evidence="5" id="KW-0547">Nucleotide-binding</keyword>
<dbReference type="GO" id="GO:0016887">
    <property type="term" value="F:ATP hydrolysis activity"/>
    <property type="evidence" value="ECO:0007669"/>
    <property type="project" value="InterPro"/>
</dbReference>
<dbReference type="GO" id="GO:0140359">
    <property type="term" value="F:ABC-type transporter activity"/>
    <property type="evidence" value="ECO:0007669"/>
    <property type="project" value="InterPro"/>
</dbReference>
<dbReference type="SUPFAM" id="SSF90123">
    <property type="entry name" value="ABC transporter transmembrane region"/>
    <property type="match status" value="1"/>
</dbReference>
<dbReference type="InterPro" id="IPR011527">
    <property type="entry name" value="ABC1_TM_dom"/>
</dbReference>
<dbReference type="PROSITE" id="PS50893">
    <property type="entry name" value="ABC_TRANSPORTER_2"/>
    <property type="match status" value="1"/>
</dbReference>
<feature type="transmembrane region" description="Helical" evidence="9">
    <location>
        <begin position="27"/>
        <end position="51"/>
    </location>
</feature>
<dbReference type="InterPro" id="IPR017871">
    <property type="entry name" value="ABC_transporter-like_CS"/>
</dbReference>
<proteinExistence type="predicted"/>
<comment type="caution">
    <text evidence="12">The sequence shown here is derived from an EMBL/GenBank/DDBJ whole genome shotgun (WGS) entry which is preliminary data.</text>
</comment>
<evidence type="ECO:0000256" key="5">
    <source>
        <dbReference type="ARBA" id="ARBA00022741"/>
    </source>
</evidence>
<dbReference type="GO" id="GO:0034040">
    <property type="term" value="F:ATPase-coupled lipid transmembrane transporter activity"/>
    <property type="evidence" value="ECO:0007669"/>
    <property type="project" value="TreeGrafter"/>
</dbReference>
<dbReference type="Proteomes" id="UP000281431">
    <property type="component" value="Unassembled WGS sequence"/>
</dbReference>
<dbReference type="PROSITE" id="PS00211">
    <property type="entry name" value="ABC_TRANSPORTER_1"/>
    <property type="match status" value="1"/>
</dbReference>
<organism evidence="12 13">
    <name type="scientific">Natrarchaeobius chitinivorans</name>
    <dbReference type="NCBI Taxonomy" id="1679083"/>
    <lineage>
        <taxon>Archaea</taxon>
        <taxon>Methanobacteriati</taxon>
        <taxon>Methanobacteriota</taxon>
        <taxon>Stenosarchaea group</taxon>
        <taxon>Halobacteria</taxon>
        <taxon>Halobacteriales</taxon>
        <taxon>Natrialbaceae</taxon>
        <taxon>Natrarchaeobius</taxon>
    </lineage>
</organism>
<evidence type="ECO:0000256" key="6">
    <source>
        <dbReference type="ARBA" id="ARBA00022840"/>
    </source>
</evidence>
<evidence type="ECO:0000259" key="10">
    <source>
        <dbReference type="PROSITE" id="PS50893"/>
    </source>
</evidence>
<accession>A0A3N6MBM8</accession>
<dbReference type="PANTHER" id="PTHR24221:SF654">
    <property type="entry name" value="ATP-BINDING CASSETTE SUB-FAMILY B MEMBER 6"/>
    <property type="match status" value="1"/>
</dbReference>
<feature type="transmembrane region" description="Helical" evidence="9">
    <location>
        <begin position="101"/>
        <end position="119"/>
    </location>
</feature>
<dbReference type="SMART" id="SM00382">
    <property type="entry name" value="AAA"/>
    <property type="match status" value="1"/>
</dbReference>
<dbReference type="GO" id="GO:0005886">
    <property type="term" value="C:plasma membrane"/>
    <property type="evidence" value="ECO:0007669"/>
    <property type="project" value="UniProtKB-SubCell"/>
</dbReference>
<dbReference type="AlphaFoldDB" id="A0A3N6MBM8"/>
<evidence type="ECO:0000313" key="12">
    <source>
        <dbReference type="EMBL" id="RQH01244.1"/>
    </source>
</evidence>
<evidence type="ECO:0000256" key="8">
    <source>
        <dbReference type="ARBA" id="ARBA00023136"/>
    </source>
</evidence>
<feature type="transmembrane region" description="Helical" evidence="9">
    <location>
        <begin position="276"/>
        <end position="308"/>
    </location>
</feature>
<reference evidence="12 13" key="1">
    <citation type="submission" date="2018-10" db="EMBL/GenBank/DDBJ databases">
        <title>Natrarchaeobius chitinivorans gen. nov., sp. nov., and Natrarchaeobius haloalkaliphilus sp. nov., alkaliphilic, chitin-utilizing haloarchaea from hypersaline alkaline lakes.</title>
        <authorList>
            <person name="Sorokin D.Y."/>
            <person name="Elcheninov A.G."/>
            <person name="Kostrikina N.A."/>
            <person name="Bale N.J."/>
            <person name="Sinninghe Damste J.S."/>
            <person name="Khijniak T.V."/>
            <person name="Kublanov I.V."/>
            <person name="Toshchakov S.V."/>
        </authorList>
    </citation>
    <scope>NUCLEOTIDE SEQUENCE [LARGE SCALE GENOMIC DNA]</scope>
    <source>
        <strain evidence="12 13">AArcht7</strain>
    </source>
</reference>
<evidence type="ECO:0000313" key="13">
    <source>
        <dbReference type="Proteomes" id="UP000281431"/>
    </source>
</evidence>
<evidence type="ECO:0000256" key="3">
    <source>
        <dbReference type="ARBA" id="ARBA00022475"/>
    </source>
</evidence>
<dbReference type="InterPro" id="IPR003593">
    <property type="entry name" value="AAA+_ATPase"/>
</dbReference>
<dbReference type="SUPFAM" id="SSF52540">
    <property type="entry name" value="P-loop containing nucleoside triphosphate hydrolases"/>
    <property type="match status" value="1"/>
</dbReference>